<protein>
    <submittedName>
        <fullName evidence="1">Uncharacterized protein</fullName>
    </submittedName>
</protein>
<comment type="caution">
    <text evidence="1">The sequence shown here is derived from an EMBL/GenBank/DDBJ whole genome shotgun (WGS) entry which is preliminary data.</text>
</comment>
<name>A0AA38UEF6_9AGAR</name>
<accession>A0AA38UEF6</accession>
<feature type="non-terminal residue" evidence="1">
    <location>
        <position position="1"/>
    </location>
</feature>
<keyword evidence="2" id="KW-1185">Reference proteome</keyword>
<dbReference type="AlphaFoldDB" id="A0AA38UEF6"/>
<evidence type="ECO:0000313" key="1">
    <source>
        <dbReference type="EMBL" id="KAJ3838306.1"/>
    </source>
</evidence>
<dbReference type="Proteomes" id="UP001163846">
    <property type="component" value="Unassembled WGS sequence"/>
</dbReference>
<sequence>MIMGSFAIRLETLDSVFVVLLGHGQAASSLALADQHVKFLIFLSSLSLSFKLKLKLHQYINHPSVFYIIQTGL</sequence>
<reference evidence="1" key="1">
    <citation type="submission" date="2022-08" db="EMBL/GenBank/DDBJ databases">
        <authorList>
            <consortium name="DOE Joint Genome Institute"/>
            <person name="Min B."/>
            <person name="Riley R."/>
            <person name="Sierra-Patev S."/>
            <person name="Naranjo-Ortiz M."/>
            <person name="Looney B."/>
            <person name="Konkel Z."/>
            <person name="Slot J.C."/>
            <person name="Sakamoto Y."/>
            <person name="Steenwyk J.L."/>
            <person name="Rokas A."/>
            <person name="Carro J."/>
            <person name="Camarero S."/>
            <person name="Ferreira P."/>
            <person name="Molpeceres G."/>
            <person name="Ruiz-Duenas F.J."/>
            <person name="Serrano A."/>
            <person name="Henrissat B."/>
            <person name="Drula E."/>
            <person name="Hughes K.W."/>
            <person name="Mata J.L."/>
            <person name="Ishikawa N.K."/>
            <person name="Vargas-Isla R."/>
            <person name="Ushijima S."/>
            <person name="Smith C.A."/>
            <person name="Ahrendt S."/>
            <person name="Andreopoulos W."/>
            <person name="He G."/>
            <person name="Labutti K."/>
            <person name="Lipzen A."/>
            <person name="Ng V."/>
            <person name="Sandor L."/>
            <person name="Barry K."/>
            <person name="Martinez A.T."/>
            <person name="Xiao Y."/>
            <person name="Gibbons J.G."/>
            <person name="Terashima K."/>
            <person name="Hibbett D.S."/>
            <person name="Grigoriev I.V."/>
        </authorList>
    </citation>
    <scope>NUCLEOTIDE SEQUENCE</scope>
    <source>
        <strain evidence="1">TFB9207</strain>
    </source>
</reference>
<evidence type="ECO:0000313" key="2">
    <source>
        <dbReference type="Proteomes" id="UP001163846"/>
    </source>
</evidence>
<gene>
    <name evidence="1" type="ORF">F5878DRAFT_619920</name>
</gene>
<organism evidence="1 2">
    <name type="scientific">Lentinula raphanica</name>
    <dbReference type="NCBI Taxonomy" id="153919"/>
    <lineage>
        <taxon>Eukaryota</taxon>
        <taxon>Fungi</taxon>
        <taxon>Dikarya</taxon>
        <taxon>Basidiomycota</taxon>
        <taxon>Agaricomycotina</taxon>
        <taxon>Agaricomycetes</taxon>
        <taxon>Agaricomycetidae</taxon>
        <taxon>Agaricales</taxon>
        <taxon>Marasmiineae</taxon>
        <taxon>Omphalotaceae</taxon>
        <taxon>Lentinula</taxon>
    </lineage>
</organism>
<proteinExistence type="predicted"/>
<dbReference type="EMBL" id="MU806190">
    <property type="protein sequence ID" value="KAJ3838306.1"/>
    <property type="molecule type" value="Genomic_DNA"/>
</dbReference>